<reference evidence="1" key="2">
    <citation type="submission" date="2014-03" db="EMBL/GenBank/DDBJ databases">
        <title>Candidatus Competibacter-lineage genomes retrieved from metagenomes reveal functional metabolic diversity.</title>
        <authorList>
            <person name="McIlroy S.J."/>
            <person name="Albertsen M."/>
            <person name="Andresen E.K."/>
            <person name="Saunders A.M."/>
            <person name="Kristiansen R."/>
            <person name="Stokholm-Bjerregaard M."/>
            <person name="Nielsen K.L."/>
            <person name="Nielsen P.H."/>
        </authorList>
    </citation>
    <scope>NUCLEOTIDE SEQUENCE</scope>
    <source>
        <strain evidence="1">Run_A_D11</strain>
    </source>
</reference>
<sequence length="41" mass="5203">MKECTAEHLRWQKFRREPDQRLGRVLWVYPYPLHRYNPFNA</sequence>
<dbReference type="AlphaFoldDB" id="W6M794"/>
<keyword evidence="2" id="KW-1185">Reference proteome</keyword>
<dbReference type="Proteomes" id="UP000035760">
    <property type="component" value="Unassembled WGS sequence"/>
</dbReference>
<evidence type="ECO:0000313" key="1">
    <source>
        <dbReference type="EMBL" id="CDI03806.1"/>
    </source>
</evidence>
<protein>
    <submittedName>
        <fullName evidence="1">Uncharacterized protein</fullName>
    </submittedName>
</protein>
<gene>
    <name evidence="1" type="ORF">BN873_660040</name>
</gene>
<organism evidence="1 2">
    <name type="scientific">Candidatus Competibacter denitrificans Run_A_D11</name>
    <dbReference type="NCBI Taxonomy" id="1400863"/>
    <lineage>
        <taxon>Bacteria</taxon>
        <taxon>Pseudomonadati</taxon>
        <taxon>Pseudomonadota</taxon>
        <taxon>Gammaproteobacteria</taxon>
        <taxon>Candidatus Competibacteraceae</taxon>
        <taxon>Candidatus Competibacter</taxon>
    </lineage>
</organism>
<reference evidence="1" key="1">
    <citation type="submission" date="2013-07" db="EMBL/GenBank/DDBJ databases">
        <authorList>
            <person name="McIlroy S."/>
        </authorList>
    </citation>
    <scope>NUCLEOTIDE SEQUENCE [LARGE SCALE GENOMIC DNA]</scope>
    <source>
        <strain evidence="1">Run_A_D11</strain>
    </source>
</reference>
<evidence type="ECO:0000313" key="2">
    <source>
        <dbReference type="Proteomes" id="UP000035760"/>
    </source>
</evidence>
<dbReference type="STRING" id="1400863.BN873_660040"/>
<accession>W6M794</accession>
<comment type="caution">
    <text evidence="1">The sequence shown here is derived from an EMBL/GenBank/DDBJ whole genome shotgun (WGS) entry which is preliminary data.</text>
</comment>
<proteinExistence type="predicted"/>
<dbReference type="EMBL" id="CBTJ020000076">
    <property type="protein sequence ID" value="CDI03806.1"/>
    <property type="molecule type" value="Genomic_DNA"/>
</dbReference>
<name>W6M794_9GAMM</name>